<feature type="compositionally biased region" description="Basic residues" evidence="1">
    <location>
        <begin position="1"/>
        <end position="12"/>
    </location>
</feature>
<evidence type="ECO:0000313" key="2">
    <source>
        <dbReference type="EMBL" id="SPL65360.1"/>
    </source>
</evidence>
<dbReference type="EMBL" id="OOFM01000005">
    <property type="protein sequence ID" value="SPL65360.1"/>
    <property type="molecule type" value="Genomic_DNA"/>
</dbReference>
<feature type="region of interest" description="Disordered" evidence="1">
    <location>
        <begin position="1"/>
        <end position="23"/>
    </location>
</feature>
<evidence type="ECO:0000313" key="3">
    <source>
        <dbReference type="Proteomes" id="UP000246073"/>
    </source>
</evidence>
<feature type="compositionally biased region" description="Low complexity" evidence="1">
    <location>
        <begin position="13"/>
        <end position="23"/>
    </location>
</feature>
<protein>
    <submittedName>
        <fullName evidence="2">Uncharacterized protein</fullName>
    </submittedName>
</protein>
<proteinExistence type="predicted"/>
<dbReference type="Proteomes" id="UP000246073">
    <property type="component" value="Unassembled WGS sequence"/>
</dbReference>
<dbReference type="RefSeq" id="WP_109369012.1">
    <property type="nucleotide sequence ID" value="NZ_OOFM01000005.1"/>
</dbReference>
<sequence length="189" mass="20768">MMATAAKKKPAAKKAAAPKKVAVAPTPKSYIADQVVNQQEMSRILRVSDRFLRIMTTDGVLSKTGVGYAIGDTVRAYADHLKDGAVKKTGSESLDKVREEKALDLRMNRMRKDRELITLDEALSVADELAGLFLSYLNGLPAEITGAPRERQRLNDIIDKGRLRLADRLAKKIADLRSGEETSDAEAED</sequence>
<evidence type="ECO:0000256" key="1">
    <source>
        <dbReference type="SAM" id="MobiDB-lite"/>
    </source>
</evidence>
<reference evidence="3" key="1">
    <citation type="submission" date="2017-12" db="EMBL/GenBank/DDBJ databases">
        <authorList>
            <person name="Diaz M."/>
        </authorList>
    </citation>
    <scope>NUCLEOTIDE SEQUENCE [LARGE SCALE GENOMIC DNA]</scope>
    <source>
        <strain evidence="3">FI11154</strain>
    </source>
</reference>
<gene>
    <name evidence="2" type="ORF">OHAE_1227</name>
</gene>
<organism evidence="2 3">
    <name type="scientific">Ochrobactrum soli</name>
    <dbReference type="NCBI Taxonomy" id="2448455"/>
    <lineage>
        <taxon>Bacteria</taxon>
        <taxon>Pseudomonadati</taxon>
        <taxon>Pseudomonadota</taxon>
        <taxon>Alphaproteobacteria</taxon>
        <taxon>Hyphomicrobiales</taxon>
        <taxon>Brucellaceae</taxon>
        <taxon>Brucella/Ochrobactrum group</taxon>
        <taxon>Ochrobactrum</taxon>
    </lineage>
</organism>
<name>A0A2P9HNG0_9HYPH</name>
<accession>A0A2P9HNG0</accession>
<dbReference type="AlphaFoldDB" id="A0A2P9HNG0"/>